<comment type="caution">
    <text evidence="1">The sequence shown here is derived from an EMBL/GenBank/DDBJ whole genome shotgun (WGS) entry which is preliminary data.</text>
</comment>
<sequence length="46" mass="5116">MLGYLIAQLFSDIAIKAQTTATILNMLLSIYPKESSAFLKIEYGFS</sequence>
<name>A0A6N7BZG9_9GAMM</name>
<protein>
    <submittedName>
        <fullName evidence="1">Uncharacterized protein</fullName>
    </submittedName>
</protein>
<organism evidence="1 2">
    <name type="scientific">Psychrobacter nivimaris</name>
    <dbReference type="NCBI Taxonomy" id="281738"/>
    <lineage>
        <taxon>Bacteria</taxon>
        <taxon>Pseudomonadati</taxon>
        <taxon>Pseudomonadota</taxon>
        <taxon>Gammaproteobacteria</taxon>
        <taxon>Moraxellales</taxon>
        <taxon>Moraxellaceae</taxon>
        <taxon>Psychrobacter</taxon>
    </lineage>
</organism>
<accession>A0A6N7BZG9</accession>
<dbReference type="EMBL" id="VZIZ01000019">
    <property type="protein sequence ID" value="KAF0568462.1"/>
    <property type="molecule type" value="Genomic_DNA"/>
</dbReference>
<proteinExistence type="predicted"/>
<evidence type="ECO:0000313" key="1">
    <source>
        <dbReference type="EMBL" id="KAF0568462.1"/>
    </source>
</evidence>
<evidence type="ECO:0000313" key="2">
    <source>
        <dbReference type="Proteomes" id="UP000471465"/>
    </source>
</evidence>
<dbReference type="Proteomes" id="UP000471465">
    <property type="component" value="Unassembled WGS sequence"/>
</dbReference>
<gene>
    <name evidence="1" type="ORF">FQV37_870</name>
</gene>
<reference evidence="1 2" key="1">
    <citation type="submission" date="2019-09" db="EMBL/GenBank/DDBJ databases">
        <title>Draft genome sequence of Psychrobacter nivimaris LAMA 639, in search for biotechnological relevant genes.</title>
        <authorList>
            <person name="Lima A.O.S."/>
            <person name="Staloch B.E.K."/>
            <person name="Freitas R.C."/>
            <person name="Niero H."/>
            <person name="Silva M.A.C."/>
        </authorList>
    </citation>
    <scope>NUCLEOTIDE SEQUENCE [LARGE SCALE GENOMIC DNA]</scope>
    <source>
        <strain evidence="1 2">LAMA 639</strain>
    </source>
</reference>
<dbReference type="AlphaFoldDB" id="A0A6N7BZG9"/>
<keyword evidence="2" id="KW-1185">Reference proteome</keyword>